<dbReference type="Gene3D" id="3.80.10.10">
    <property type="entry name" value="Ribonuclease Inhibitor"/>
    <property type="match status" value="1"/>
</dbReference>
<dbReference type="EMBL" id="JAWWNJ010000019">
    <property type="protein sequence ID" value="KAK7035861.1"/>
    <property type="molecule type" value="Genomic_DNA"/>
</dbReference>
<gene>
    <name evidence="1" type="ORF">R3P38DRAFT_2909411</name>
</gene>
<proteinExistence type="predicted"/>
<accession>A0AAW0C823</accession>
<comment type="caution">
    <text evidence="1">The sequence shown here is derived from an EMBL/GenBank/DDBJ whole genome shotgun (WGS) entry which is preliminary data.</text>
</comment>
<reference evidence="1 2" key="1">
    <citation type="journal article" date="2024" name="J Genomics">
        <title>Draft genome sequencing and assembly of Favolaschia claudopus CIRM-BRFM 2984 isolated from oak limbs.</title>
        <authorList>
            <person name="Navarro D."/>
            <person name="Drula E."/>
            <person name="Chaduli D."/>
            <person name="Cazenave R."/>
            <person name="Ahrendt S."/>
            <person name="Wang J."/>
            <person name="Lipzen A."/>
            <person name="Daum C."/>
            <person name="Barry K."/>
            <person name="Grigoriev I.V."/>
            <person name="Favel A."/>
            <person name="Rosso M.N."/>
            <person name="Martin F."/>
        </authorList>
    </citation>
    <scope>NUCLEOTIDE SEQUENCE [LARGE SCALE GENOMIC DNA]</scope>
    <source>
        <strain evidence="1 2">CIRM-BRFM 2984</strain>
    </source>
</reference>
<sequence length="306" mass="34658">MLAAHEAERRRLDQLNSQIPRLERLLVLPAPREAGAEVPSRRVPVPRCHITNRTISRNSDAHLQWMARDCTCNASIVLGSQNKPAPRFGRNSVRHLTLPKPLEYLDLSFCHTEAPILEGPMPILRQLKVITPDFQGTLDFRDAPLLDSASCDVITVNVVAFPWTQLTSLHLFEIAFYHAYHEIKKAFNLVYCNLDLHTMDDPDEVSDLGPRIELPHLKALSMQPDSRTKIDYLDLFTLPTLSHLDIDEGLLGPDPIAALTTFVSRCGCPLQYVRITSNEMLVSGNVYRTTFPSIQQFVFEDADWSY</sequence>
<evidence type="ECO:0000313" key="1">
    <source>
        <dbReference type="EMBL" id="KAK7035861.1"/>
    </source>
</evidence>
<organism evidence="1 2">
    <name type="scientific">Favolaschia claudopus</name>
    <dbReference type="NCBI Taxonomy" id="2862362"/>
    <lineage>
        <taxon>Eukaryota</taxon>
        <taxon>Fungi</taxon>
        <taxon>Dikarya</taxon>
        <taxon>Basidiomycota</taxon>
        <taxon>Agaricomycotina</taxon>
        <taxon>Agaricomycetes</taxon>
        <taxon>Agaricomycetidae</taxon>
        <taxon>Agaricales</taxon>
        <taxon>Marasmiineae</taxon>
        <taxon>Mycenaceae</taxon>
        <taxon>Favolaschia</taxon>
    </lineage>
</organism>
<dbReference type="SUPFAM" id="SSF52047">
    <property type="entry name" value="RNI-like"/>
    <property type="match status" value="1"/>
</dbReference>
<dbReference type="InterPro" id="IPR032675">
    <property type="entry name" value="LRR_dom_sf"/>
</dbReference>
<dbReference type="AlphaFoldDB" id="A0AAW0C823"/>
<evidence type="ECO:0000313" key="2">
    <source>
        <dbReference type="Proteomes" id="UP001362999"/>
    </source>
</evidence>
<protein>
    <submittedName>
        <fullName evidence="1">Uncharacterized protein</fullName>
    </submittedName>
</protein>
<keyword evidence="2" id="KW-1185">Reference proteome</keyword>
<dbReference type="Proteomes" id="UP001362999">
    <property type="component" value="Unassembled WGS sequence"/>
</dbReference>
<name>A0AAW0C823_9AGAR</name>